<dbReference type="InterPro" id="IPR053710">
    <property type="entry name" value="Arylamine_NAT_domain_sf"/>
</dbReference>
<dbReference type="PANTHER" id="PTHR11786:SF0">
    <property type="entry name" value="ARYLAMINE N-ACETYLTRANSFERASE 4-RELATED"/>
    <property type="match status" value="1"/>
</dbReference>
<evidence type="ECO:0000256" key="1">
    <source>
        <dbReference type="ARBA" id="ARBA00006547"/>
    </source>
</evidence>
<dbReference type="RefSeq" id="WP_170839772.1">
    <property type="nucleotide sequence ID" value="NZ_FOCQ01000004.1"/>
</dbReference>
<dbReference type="InterPro" id="IPR001447">
    <property type="entry name" value="Arylamine_N-AcTrfase"/>
</dbReference>
<dbReference type="PANTHER" id="PTHR11786">
    <property type="entry name" value="N-HYDROXYARYLAMINE O-ACETYLTRANSFERASE"/>
    <property type="match status" value="1"/>
</dbReference>
<gene>
    <name evidence="2" type="ORF">SAMN05444955_104233</name>
</gene>
<dbReference type="SUPFAM" id="SSF54001">
    <property type="entry name" value="Cysteine proteinases"/>
    <property type="match status" value="1"/>
</dbReference>
<protein>
    <submittedName>
        <fullName evidence="2">Arylamine N-acetyltransferase</fullName>
    </submittedName>
</protein>
<proteinExistence type="inferred from homology"/>
<organism evidence="2 3">
    <name type="scientific">Lihuaxuella thermophila</name>
    <dbReference type="NCBI Taxonomy" id="1173111"/>
    <lineage>
        <taxon>Bacteria</taxon>
        <taxon>Bacillati</taxon>
        <taxon>Bacillota</taxon>
        <taxon>Bacilli</taxon>
        <taxon>Bacillales</taxon>
        <taxon>Thermoactinomycetaceae</taxon>
        <taxon>Lihuaxuella</taxon>
    </lineage>
</organism>
<dbReference type="Gene3D" id="3.30.2140.20">
    <property type="match status" value="1"/>
</dbReference>
<dbReference type="EMBL" id="FOCQ01000004">
    <property type="protein sequence ID" value="SEN00921.1"/>
    <property type="molecule type" value="Genomic_DNA"/>
</dbReference>
<keyword evidence="2" id="KW-0808">Transferase</keyword>
<dbReference type="STRING" id="1173111.SAMN05444955_104233"/>
<dbReference type="InterPro" id="IPR038765">
    <property type="entry name" value="Papain-like_cys_pep_sf"/>
</dbReference>
<evidence type="ECO:0000313" key="2">
    <source>
        <dbReference type="EMBL" id="SEN00921.1"/>
    </source>
</evidence>
<evidence type="ECO:0000313" key="3">
    <source>
        <dbReference type="Proteomes" id="UP000199695"/>
    </source>
</evidence>
<name>A0A1H8D0G9_9BACL</name>
<accession>A0A1H8D0G9</accession>
<comment type="similarity">
    <text evidence="1">Belongs to the arylamine N-acetyltransferase family.</text>
</comment>
<reference evidence="2 3" key="1">
    <citation type="submission" date="2016-10" db="EMBL/GenBank/DDBJ databases">
        <authorList>
            <person name="de Groot N.N."/>
        </authorList>
    </citation>
    <scope>NUCLEOTIDE SEQUENCE [LARGE SCALE GENOMIC DNA]</scope>
    <source>
        <strain evidence="2 3">DSM 46701</strain>
    </source>
</reference>
<dbReference type="Proteomes" id="UP000199695">
    <property type="component" value="Unassembled WGS sequence"/>
</dbReference>
<keyword evidence="3" id="KW-1185">Reference proteome</keyword>
<dbReference type="Pfam" id="PF00797">
    <property type="entry name" value="Acetyltransf_2"/>
    <property type="match status" value="1"/>
</dbReference>
<dbReference type="AlphaFoldDB" id="A0A1H8D0G9"/>
<dbReference type="GO" id="GO:0016407">
    <property type="term" value="F:acetyltransferase activity"/>
    <property type="evidence" value="ECO:0007669"/>
    <property type="project" value="InterPro"/>
</dbReference>
<sequence>MSHLPLWAKQYLQFLKLPIQPPSFEYLTQICTAHLNKVPFENISKLLTYRRFKETHKYIPTPEEFVDQLIHQDLGGTCYAINSNLYQLLQVLGFECRYMELGQVHLALLVRLPEFPDEWVYVDCGSAAPFFQPVRFQTNPENVSAFGGEECYLQAEEEPGVYAYRRYTDGKLSKTVWTFDTRKHYHFGDILPAIERSFQPGKTFMTQLRCQLWQLDQKRSVSLLNHTFRIRTQEGKVETTHLTSVREIRRVINEEFGLPNLPVEEAIAVLDDLGVDIFQSRES</sequence>